<evidence type="ECO:0000256" key="7">
    <source>
        <dbReference type="ARBA" id="ARBA00023125"/>
    </source>
</evidence>
<dbReference type="OMA" id="CPIIHKP"/>
<organism evidence="13 14">
    <name type="scientific">Penicillium decumbens</name>
    <dbReference type="NCBI Taxonomy" id="69771"/>
    <lineage>
        <taxon>Eukaryota</taxon>
        <taxon>Fungi</taxon>
        <taxon>Dikarya</taxon>
        <taxon>Ascomycota</taxon>
        <taxon>Pezizomycotina</taxon>
        <taxon>Eurotiomycetes</taxon>
        <taxon>Eurotiomycetidae</taxon>
        <taxon>Eurotiales</taxon>
        <taxon>Aspergillaceae</taxon>
        <taxon>Penicillium</taxon>
    </lineage>
</organism>
<comment type="subcellular location">
    <subcellularLocation>
        <location evidence="1">Nucleus</location>
    </subcellularLocation>
</comment>
<keyword evidence="2" id="KW-0479">Metal-binding</keyword>
<dbReference type="SUPFAM" id="SSF57667">
    <property type="entry name" value="beta-beta-alpha zinc fingers"/>
    <property type="match status" value="1"/>
</dbReference>
<dbReference type="GO" id="GO:0008270">
    <property type="term" value="F:zinc ion binding"/>
    <property type="evidence" value="ECO:0007669"/>
    <property type="project" value="UniProtKB-KW"/>
</dbReference>
<dbReference type="PROSITE" id="PS50157">
    <property type="entry name" value="ZINC_FINGER_C2H2_2"/>
    <property type="match status" value="1"/>
</dbReference>
<keyword evidence="3" id="KW-0677">Repeat</keyword>
<dbReference type="GO" id="GO:0000785">
    <property type="term" value="C:chromatin"/>
    <property type="evidence" value="ECO:0007669"/>
    <property type="project" value="TreeGrafter"/>
</dbReference>
<feature type="domain" description="C2H2-type" evidence="12">
    <location>
        <begin position="28"/>
        <end position="55"/>
    </location>
</feature>
<dbReference type="AlphaFoldDB" id="A0A1V6PJX9"/>
<dbReference type="STRING" id="69771.A0A1V6PJX9"/>
<comment type="caution">
    <text evidence="13">The sequence shown here is derived from an EMBL/GenBank/DDBJ whole genome shotgun (WGS) entry which is preliminary data.</text>
</comment>
<dbReference type="InterPro" id="IPR051059">
    <property type="entry name" value="VerF-like"/>
</dbReference>
<dbReference type="GO" id="GO:0006351">
    <property type="term" value="P:DNA-templated transcription"/>
    <property type="evidence" value="ECO:0007669"/>
    <property type="project" value="InterPro"/>
</dbReference>
<proteinExistence type="predicted"/>
<dbReference type="Pfam" id="PF00172">
    <property type="entry name" value="Zn_clus"/>
    <property type="match status" value="1"/>
</dbReference>
<evidence type="ECO:0000259" key="12">
    <source>
        <dbReference type="PROSITE" id="PS50157"/>
    </source>
</evidence>
<dbReference type="SMART" id="SM00066">
    <property type="entry name" value="GAL4"/>
    <property type="match status" value="1"/>
</dbReference>
<feature type="domain" description="Zn(2)-C6 fungal-type" evidence="11">
    <location>
        <begin position="102"/>
        <end position="131"/>
    </location>
</feature>
<dbReference type="GO" id="GO:0000978">
    <property type="term" value="F:RNA polymerase II cis-regulatory region sequence-specific DNA binding"/>
    <property type="evidence" value="ECO:0007669"/>
    <property type="project" value="InterPro"/>
</dbReference>
<dbReference type="GO" id="GO:0000981">
    <property type="term" value="F:DNA-binding transcription factor activity, RNA polymerase II-specific"/>
    <property type="evidence" value="ECO:0007669"/>
    <property type="project" value="InterPro"/>
</dbReference>
<dbReference type="Pfam" id="PF04082">
    <property type="entry name" value="Fungal_trans"/>
    <property type="match status" value="1"/>
</dbReference>
<dbReference type="Gene3D" id="4.10.240.10">
    <property type="entry name" value="Zn(2)-C6 fungal-type DNA-binding domain"/>
    <property type="match status" value="1"/>
</dbReference>
<protein>
    <recommendedName>
        <fullName evidence="15">Zn(2)-C6 fungal-type domain-containing protein</fullName>
    </recommendedName>
</protein>
<evidence type="ECO:0000256" key="6">
    <source>
        <dbReference type="ARBA" id="ARBA00023015"/>
    </source>
</evidence>
<dbReference type="PROSITE" id="PS50048">
    <property type="entry name" value="ZN2_CY6_FUNGAL_2"/>
    <property type="match status" value="1"/>
</dbReference>
<keyword evidence="9" id="KW-0539">Nucleus</keyword>
<evidence type="ECO:0000256" key="1">
    <source>
        <dbReference type="ARBA" id="ARBA00004123"/>
    </source>
</evidence>
<gene>
    <name evidence="13" type="ORF">PENDEC_c003G04191</name>
</gene>
<keyword evidence="7" id="KW-0238">DNA-binding</keyword>
<name>A0A1V6PJX9_PENDC</name>
<dbReference type="InterPro" id="IPR001138">
    <property type="entry name" value="Zn2Cys6_DnaBD"/>
</dbReference>
<accession>A0A1V6PJX9</accession>
<dbReference type="PANTHER" id="PTHR40626:SF3">
    <property type="entry name" value="TRANSCRIPTION FACTOR WITH C2H2 AND ZN(2)-CYS(6) DNA BINDING DOMAIN (EUROFUNG)-RELATED"/>
    <property type="match status" value="1"/>
</dbReference>
<dbReference type="EMBL" id="MDYL01000003">
    <property type="protein sequence ID" value="OQD77183.1"/>
    <property type="molecule type" value="Genomic_DNA"/>
</dbReference>
<dbReference type="PROSITE" id="PS00028">
    <property type="entry name" value="ZINC_FINGER_C2H2_1"/>
    <property type="match status" value="1"/>
</dbReference>
<evidence type="ECO:0000256" key="10">
    <source>
        <dbReference type="PROSITE-ProRule" id="PRU00042"/>
    </source>
</evidence>
<evidence type="ECO:0000256" key="3">
    <source>
        <dbReference type="ARBA" id="ARBA00022737"/>
    </source>
</evidence>
<keyword evidence="5" id="KW-0862">Zinc</keyword>
<dbReference type="CDD" id="cd00067">
    <property type="entry name" value="GAL4"/>
    <property type="match status" value="1"/>
</dbReference>
<evidence type="ECO:0000313" key="13">
    <source>
        <dbReference type="EMBL" id="OQD77183.1"/>
    </source>
</evidence>
<keyword evidence="6" id="KW-0805">Transcription regulation</keyword>
<evidence type="ECO:0000256" key="8">
    <source>
        <dbReference type="ARBA" id="ARBA00023163"/>
    </source>
</evidence>
<dbReference type="PANTHER" id="PTHR40626">
    <property type="entry name" value="MIP31509P"/>
    <property type="match status" value="1"/>
</dbReference>
<dbReference type="Proteomes" id="UP000191522">
    <property type="component" value="Unassembled WGS sequence"/>
</dbReference>
<evidence type="ECO:0000256" key="5">
    <source>
        <dbReference type="ARBA" id="ARBA00022833"/>
    </source>
</evidence>
<dbReference type="GO" id="GO:0005634">
    <property type="term" value="C:nucleus"/>
    <property type="evidence" value="ECO:0007669"/>
    <property type="project" value="UniProtKB-SubCell"/>
</dbReference>
<dbReference type="InterPro" id="IPR036236">
    <property type="entry name" value="Znf_C2H2_sf"/>
</dbReference>
<evidence type="ECO:0000256" key="9">
    <source>
        <dbReference type="ARBA" id="ARBA00023242"/>
    </source>
</evidence>
<dbReference type="Gene3D" id="3.30.160.60">
    <property type="entry name" value="Classic Zinc Finger"/>
    <property type="match status" value="1"/>
</dbReference>
<dbReference type="SMART" id="SM00355">
    <property type="entry name" value="ZnF_C2H2"/>
    <property type="match status" value="2"/>
</dbReference>
<dbReference type="SUPFAM" id="SSF57701">
    <property type="entry name" value="Zn2/Cys6 DNA-binding domain"/>
    <property type="match status" value="1"/>
</dbReference>
<keyword evidence="8" id="KW-0804">Transcription</keyword>
<dbReference type="OrthoDB" id="654211at2759"/>
<reference evidence="14" key="1">
    <citation type="journal article" date="2017" name="Nat. Microbiol.">
        <title>Global analysis of biosynthetic gene clusters reveals vast potential of secondary metabolite production in Penicillium species.</title>
        <authorList>
            <person name="Nielsen J.C."/>
            <person name="Grijseels S."/>
            <person name="Prigent S."/>
            <person name="Ji B."/>
            <person name="Dainat J."/>
            <person name="Nielsen K.F."/>
            <person name="Frisvad J.C."/>
            <person name="Workman M."/>
            <person name="Nielsen J."/>
        </authorList>
    </citation>
    <scope>NUCLEOTIDE SEQUENCE [LARGE SCALE GENOMIC DNA]</scope>
    <source>
        <strain evidence="14">IBT 11843</strain>
    </source>
</reference>
<dbReference type="InterPro" id="IPR013087">
    <property type="entry name" value="Znf_C2H2_type"/>
</dbReference>
<evidence type="ECO:0000313" key="14">
    <source>
        <dbReference type="Proteomes" id="UP000191522"/>
    </source>
</evidence>
<keyword evidence="4 10" id="KW-0863">Zinc-finger</keyword>
<dbReference type="Pfam" id="PF00096">
    <property type="entry name" value="zf-C2H2"/>
    <property type="match status" value="1"/>
</dbReference>
<sequence>MSIPIAPSLALTTRDIMDLQTETFPGRYQCAVCAAEFDSFEQLHSHLGSHRNRRSVICQFCERPFTRSDALSRHMKTCRTRLGSGAPIPVIPHRTPGKKRKACDRCMRLKRACDAGLPCSTCSTKQKECFYTIAKEKKKPALESIHQYTTPPDEYANTSSDLPCSDFGLTSPSTRLDGIDHPLSPPCCEMIQDWPELALCPAAVSWPCELMSIPSQSNIPTCSKFEFLARITGSTGLTESFNCQIVSQRVQSNQSEPRESQCFSNGSSYGFQEDPFALNRSDDLEPTSLAWNLQMVYQKLQYPRDPSDGTFDPFHQWAIHPLASKTEEIVTTIKETIRHKPRRSAVKLEWSLLVEKMCYHFFSPPNLCRYLEAFWVSWYPNCPIIHKPSFNPMEASPILLAPMAIIGSCVLPSKQDNQNAEIWFNAVEEMVFDDESVQEEYLDAHVSKDASGKAPRLEALQGALFVCLFQNWEGLEITKRRIRRRRYSTVVGVARDLVPGTATHQTFWMMNDASHFDWQTYIQKEETIRTLSYVFLLDTAFVIFHNTPPRIFGPELEMHINCPEAAFQAGSAHECFQHLKKWADEMLHHPTVSGAIEKICQPICLSETYSGFGLLNMFVIISALYVSIYQLQNALAPPTAFEHIERGMKTWKNAWDQMHILSNLNDGDVKDEPWRRDGFMKSASEYWLLCNVLLESIRTDAGQNSGVAKRTLGKYDQTDMGQVRQLIAQFNAMKMT</sequence>
<dbReference type="CDD" id="cd12148">
    <property type="entry name" value="fungal_TF_MHR"/>
    <property type="match status" value="1"/>
</dbReference>
<dbReference type="InterPro" id="IPR007219">
    <property type="entry name" value="XnlR_reg_dom"/>
</dbReference>
<evidence type="ECO:0000259" key="11">
    <source>
        <dbReference type="PROSITE" id="PS50048"/>
    </source>
</evidence>
<dbReference type="InterPro" id="IPR036864">
    <property type="entry name" value="Zn2-C6_fun-type_DNA-bd_sf"/>
</dbReference>
<evidence type="ECO:0000256" key="2">
    <source>
        <dbReference type="ARBA" id="ARBA00022723"/>
    </source>
</evidence>
<evidence type="ECO:0008006" key="15">
    <source>
        <dbReference type="Google" id="ProtNLM"/>
    </source>
</evidence>
<evidence type="ECO:0000256" key="4">
    <source>
        <dbReference type="ARBA" id="ARBA00022771"/>
    </source>
</evidence>
<keyword evidence="14" id="KW-1185">Reference proteome</keyword>